<gene>
    <name evidence="3" type="ORF">HBN89_19465</name>
</gene>
<dbReference type="GO" id="GO:0005198">
    <property type="term" value="F:structural molecule activity"/>
    <property type="evidence" value="ECO:0007669"/>
    <property type="project" value="InterPro"/>
</dbReference>
<evidence type="ECO:0000313" key="3">
    <source>
        <dbReference type="EMBL" id="NNB51429.1"/>
    </source>
</evidence>
<dbReference type="EMBL" id="JAAQYX010000031">
    <property type="protein sequence ID" value="NNB51429.1"/>
    <property type="molecule type" value="Genomic_DNA"/>
</dbReference>
<dbReference type="InterPro" id="IPR046453">
    <property type="entry name" value="GpA_ATPase"/>
</dbReference>
<dbReference type="HAMAP" id="MF_04144">
    <property type="entry name" value="TERL_LAMBDA"/>
    <property type="match status" value="1"/>
</dbReference>
<proteinExistence type="inferred from homology"/>
<feature type="domain" description="Terminase large subunit GpA endonuclease" evidence="2">
    <location>
        <begin position="300"/>
        <end position="598"/>
    </location>
</feature>
<sequence length="886" mass="100457">MLSNQRGGEEVYRAGYFRGLRPEPELWVDEWADRYMRIPQSSGAAEPGPYRTDRTPYAREPMRCLSPAHPCKRVVTMVASQLMKTQIALNWIGGCIHMAPANILLLEPTQKLAQSVAGRVDQAVEAVPELRERVVVPRSRKGTNTWENKQFEGGRLFIATAGSSSNLAEKSVRYVYGDEVDRWEMDIDNEGDPVKLAEARASTFGRNAKFYFSSSPTIKGASRIADLFKMSDQRHYYVPCPHCGHMQVLEWTNLKWDENYRLVQYLCSGPECGAMIDEHAKATMLSKGEWRAHAQGDGETVGFHLNALYAPLGWTSWSSLAKDFDDALIMQKQGDQATMQVFYNTKLALPWDNAMEQTKAEVLQARARAENYVLGTVPIGALMLTAAVDVQGNRLEFIVIGWGMGMERWVIDHQVIMGDPCDSRTWEVLDDKLKVRYRHASGVGLGILATAVDSGGHHTHEVYQFCRIRRWRNVFAVKGDSHSSKNIIAQRPSRVDVNWRGNIEKNGAELWMIGTDTAKDWIYNRYPLESGPGALHFAKDLPDDFFAQCVAERKVARYVKGKRRVEWTKSKAERNEALDLMVYALAMAEYLGLHRYHENDWEKVRQSLMQHHLFEDKTLPADDTQPEAPVESLARTVETFQTAHPQAVVTHRVTPPKPVAATPPRRVSRSGYLITGQPLTEDRDGFTPMVALEPGTMQELGPGEEVEFSKPPDAGNNYPDFMRQQLMAAAAGTGTPYEILTGDMREVNDRALRVVLNEFRRRLEQLQFGVYVHQLCRPVRAAWLDMAVLAGRLTLVDYAQRRREYLRTRWVPQGWAYIQPVQDIQARMMEVNAGFNSRSEMVLRQGYDAETVDEENAADQKRARELGLNYKTLVELPTEPADKETP</sequence>
<protein>
    <submittedName>
        <fullName evidence="3">Phage portal protein</fullName>
    </submittedName>
</protein>
<name>A0A9Q5FS52_PSEFR</name>
<reference evidence="3 4" key="1">
    <citation type="journal article" date="2020" name="Front. Microbiol.">
        <title>Genetic Organization of the aprX-lipA2 Operon Affects the Proteolytic Potential of Pseudomonas Species in Milk.</title>
        <authorList>
            <person name="Maier C."/>
            <person name="Huptas C."/>
            <person name="von Neubeck M."/>
            <person name="Scherer S."/>
            <person name="Wenning M."/>
            <person name="Lucking G."/>
        </authorList>
    </citation>
    <scope>NUCLEOTIDE SEQUENCE [LARGE SCALE GENOMIC DNA]</scope>
    <source>
        <strain evidence="3 4">WS 5094</strain>
    </source>
</reference>
<comment type="caution">
    <text evidence="3">The sequence shown here is derived from an EMBL/GenBank/DDBJ whole genome shotgun (WGS) entry which is preliminary data.</text>
</comment>
<dbReference type="Proteomes" id="UP000564604">
    <property type="component" value="Unassembled WGS sequence"/>
</dbReference>
<dbReference type="InterPro" id="IPR027417">
    <property type="entry name" value="P-loop_NTPase"/>
</dbReference>
<dbReference type="AlphaFoldDB" id="A0A9Q5FS52"/>
<dbReference type="GO" id="GO:0005524">
    <property type="term" value="F:ATP binding"/>
    <property type="evidence" value="ECO:0007669"/>
    <property type="project" value="InterPro"/>
</dbReference>
<evidence type="ECO:0000259" key="1">
    <source>
        <dbReference type="Pfam" id="PF05876"/>
    </source>
</evidence>
<dbReference type="InterPro" id="IPR008866">
    <property type="entry name" value="Phage_lambda_GpA-like"/>
</dbReference>
<dbReference type="InterPro" id="IPR051220">
    <property type="entry name" value="TFA_Chaperone"/>
</dbReference>
<feature type="domain" description="Phage terminase large subunit GpA ATPase" evidence="1">
    <location>
        <begin position="44"/>
        <end position="290"/>
    </location>
</feature>
<evidence type="ECO:0000259" key="2">
    <source>
        <dbReference type="Pfam" id="PF20454"/>
    </source>
</evidence>
<dbReference type="PANTHER" id="PTHR34413">
    <property type="entry name" value="PROPHAGE TAIL FIBER ASSEMBLY PROTEIN HOMOLOG TFAE-RELATED-RELATED"/>
    <property type="match status" value="1"/>
</dbReference>
<evidence type="ECO:0000313" key="4">
    <source>
        <dbReference type="Proteomes" id="UP000564604"/>
    </source>
</evidence>
<dbReference type="InterPro" id="IPR046454">
    <property type="entry name" value="GpA_endonuclease"/>
</dbReference>
<organism evidence="3 4">
    <name type="scientific">Pseudomonas fragi</name>
    <dbReference type="NCBI Taxonomy" id="296"/>
    <lineage>
        <taxon>Bacteria</taxon>
        <taxon>Pseudomonadati</taxon>
        <taxon>Pseudomonadota</taxon>
        <taxon>Gammaproteobacteria</taxon>
        <taxon>Pseudomonadales</taxon>
        <taxon>Pseudomonadaceae</taxon>
        <taxon>Pseudomonas</taxon>
    </lineage>
</organism>
<dbReference type="GO" id="GO:0016887">
    <property type="term" value="F:ATP hydrolysis activity"/>
    <property type="evidence" value="ECO:0007669"/>
    <property type="project" value="InterPro"/>
</dbReference>
<dbReference type="GO" id="GO:0019068">
    <property type="term" value="P:virion assembly"/>
    <property type="evidence" value="ECO:0007669"/>
    <property type="project" value="InterPro"/>
</dbReference>
<dbReference type="Gene3D" id="3.40.50.300">
    <property type="entry name" value="P-loop containing nucleotide triphosphate hydrolases"/>
    <property type="match status" value="1"/>
</dbReference>
<dbReference type="GO" id="GO:0004519">
    <property type="term" value="F:endonuclease activity"/>
    <property type="evidence" value="ECO:0007669"/>
    <property type="project" value="InterPro"/>
</dbReference>
<dbReference type="Pfam" id="PF20454">
    <property type="entry name" value="GpA_nuclease"/>
    <property type="match status" value="1"/>
</dbReference>
<dbReference type="PANTHER" id="PTHR34413:SF2">
    <property type="entry name" value="PROPHAGE TAIL FIBER ASSEMBLY PROTEIN HOMOLOG TFAE-RELATED"/>
    <property type="match status" value="1"/>
</dbReference>
<dbReference type="Pfam" id="PF05876">
    <property type="entry name" value="GpA_ATPase"/>
    <property type="match status" value="1"/>
</dbReference>
<dbReference type="InterPro" id="IPR006429">
    <property type="entry name" value="Phage_lambda_portal"/>
</dbReference>
<dbReference type="Pfam" id="PF05136">
    <property type="entry name" value="Phage_portal_2"/>
    <property type="match status" value="1"/>
</dbReference>
<accession>A0A9Q5FS52</accession>